<feature type="compositionally biased region" description="Basic and acidic residues" evidence="5">
    <location>
        <begin position="345"/>
        <end position="355"/>
    </location>
</feature>
<dbReference type="RefSeq" id="WP_161479193.1">
    <property type="nucleotide sequence ID" value="NZ_WXEW01000002.1"/>
</dbReference>
<feature type="region of interest" description="Disordered" evidence="5">
    <location>
        <begin position="333"/>
        <end position="355"/>
    </location>
</feature>
<feature type="coiled-coil region" evidence="4">
    <location>
        <begin position="386"/>
        <end position="420"/>
    </location>
</feature>
<keyword evidence="8" id="KW-1185">Reference proteome</keyword>
<evidence type="ECO:0000313" key="7">
    <source>
        <dbReference type="EMBL" id="NAS21792.1"/>
    </source>
</evidence>
<dbReference type="Pfam" id="PF13558">
    <property type="entry name" value="SbcC_Walker_B"/>
    <property type="match status" value="1"/>
</dbReference>
<evidence type="ECO:0000256" key="1">
    <source>
        <dbReference type="ARBA" id="ARBA00006930"/>
    </source>
</evidence>
<dbReference type="SUPFAM" id="SSF52540">
    <property type="entry name" value="P-loop containing nucleoside triphosphate hydrolases"/>
    <property type="match status" value="1"/>
</dbReference>
<sequence length="1267" mass="135224">MRLHRLTISAFGSFPGTEEVDFDRLGAAGLFLIHGPTGAGKTTILDAVCCALFGVVPGQRNDARSLRCDHAPPGKGPQVVLETTIRGRTLRITRSPAWARPKLRGQGTTQEQAKVIVQELRDGDWAPVTTRIDEAGDFVGGLLGMNADQFGQVVMLPQGEFAKFLRSSGDDRRRLLERLFSVRVFTDMEKWLADHRRETGRIADQLAEEVRARADRMRGAAGAGLLAHAGDPDDPLEWSSALLAAASAAAASAEAAVSDEALRQARDRLAEGRDLADRQRRHTAARIRHDELEARADERADLETILAEAASAARVVPLLDQLRSREQTASAASAAFETATSGLAETDHRRAERSRRDELVRLEEALADEARLHGVIREQEHLNDEIATLEKGLRETADRLEAATAELSEAEERRAAAAVAEAALPGAEAARDRAADLLEAVRRRDTITADLSDAVAARAAAGHPGLAEPELTALERDRRDELARLDALDGEESRLTALRADREAAETEAARLAGVEAELADRLTTLPGLLAEAAARLATCREQAAALPAARSRLVAAEERLEAVIRRDELAAELAGAEDARRIAVDAAQAAVDRLHEIRQARIDGMAAELAARLAEGDPCAVCGSPDHPAPAEPLSEMATADDEEAAQAEADAAQSAREAAESTVAALDGRHERAADTADGLSQAEAEQAREEARTDLAALEAAAAREPAHRDEVTRLETALGDVREAEAETALALRELQTRQQTSRAEEERIEVRLSAALDPGETVSSRRTRLTAEAAAIGAALVAEARTTALTGLLADARHQVAAMTRGTGLEFPDLGGAGTAGSDGGGAGLSVDAKRLPPDPAVWPDVPAAHALLARARQAVEELTGVLDGRLAARQAVEHLTREVGDLKVREGADTKMLMETRAARGRFAYEESELRARLDRLRGDDASIHDRVERLRAETEAHRHAAEVSEALQEARRELAAAADAALAAAVEAGFTGLDDLAAARRTPAEIDEMGRRLRELGDELAAVVRTLADPELKAAAAQPPPDLPALQQAHDEADAARSVQVSARDSAVARLAQLTALAAELAEAQARRAPAERRHRLARRMAELANGTSSDNQWDMPLSSYVLGERLRQVADAANERLTHMSDGRYLLQYDVKKTAGHRGRSGGGLGLRVLDAWTGVDRDPATLSGGESFITSLALALGLADVVAAEAGGAEIGTLFVDEGFGTLDEETLDDVLDILDSLREGGRAVGVVSHVAELRVRIPAQLRVHKGRAGSTLR</sequence>
<comment type="similarity">
    <text evidence="1">Belongs to the SMC family. SbcC subfamily.</text>
</comment>
<protein>
    <recommendedName>
        <fullName evidence="3">Nuclease SbcCD subunit C</fullName>
    </recommendedName>
</protein>
<organism evidence="7 8">
    <name type="scientific">Herbidospora solisilvae</name>
    <dbReference type="NCBI Taxonomy" id="2696284"/>
    <lineage>
        <taxon>Bacteria</taxon>
        <taxon>Bacillati</taxon>
        <taxon>Actinomycetota</taxon>
        <taxon>Actinomycetes</taxon>
        <taxon>Streptosporangiales</taxon>
        <taxon>Streptosporangiaceae</taxon>
        <taxon>Herbidospora</taxon>
    </lineage>
</organism>
<feature type="domain" description="Rad50/SbcC-type AAA" evidence="6">
    <location>
        <begin position="5"/>
        <end position="179"/>
    </location>
</feature>
<evidence type="ECO:0000256" key="3">
    <source>
        <dbReference type="ARBA" id="ARBA00013368"/>
    </source>
</evidence>
<evidence type="ECO:0000256" key="5">
    <source>
        <dbReference type="SAM" id="MobiDB-lite"/>
    </source>
</evidence>
<name>A0A7C9NGD6_9ACTN</name>
<dbReference type="Pfam" id="PF13476">
    <property type="entry name" value="AAA_23"/>
    <property type="match status" value="1"/>
</dbReference>
<dbReference type="Gene3D" id="3.40.50.300">
    <property type="entry name" value="P-loop containing nucleotide triphosphate hydrolases"/>
    <property type="match status" value="2"/>
</dbReference>
<dbReference type="GO" id="GO:0006302">
    <property type="term" value="P:double-strand break repair"/>
    <property type="evidence" value="ECO:0007669"/>
    <property type="project" value="InterPro"/>
</dbReference>
<dbReference type="PANTHER" id="PTHR32114:SF2">
    <property type="entry name" value="ABC TRANSPORTER ABCH.3"/>
    <property type="match status" value="1"/>
</dbReference>
<evidence type="ECO:0000256" key="4">
    <source>
        <dbReference type="SAM" id="Coils"/>
    </source>
</evidence>
<dbReference type="PANTHER" id="PTHR32114">
    <property type="entry name" value="ABC TRANSPORTER ABCH.3"/>
    <property type="match status" value="1"/>
</dbReference>
<gene>
    <name evidence="7" type="ORF">GT755_08855</name>
</gene>
<dbReference type="AlphaFoldDB" id="A0A7C9NGD6"/>
<dbReference type="InterPro" id="IPR038729">
    <property type="entry name" value="Rad50/SbcC_AAA"/>
</dbReference>
<feature type="region of interest" description="Disordered" evidence="5">
    <location>
        <begin position="625"/>
        <end position="695"/>
    </location>
</feature>
<evidence type="ECO:0000259" key="6">
    <source>
        <dbReference type="Pfam" id="PF13476"/>
    </source>
</evidence>
<feature type="compositionally biased region" description="Low complexity" evidence="5">
    <location>
        <begin position="648"/>
        <end position="664"/>
    </location>
</feature>
<proteinExistence type="inferred from homology"/>
<accession>A0A7C9NGD6</accession>
<evidence type="ECO:0000313" key="8">
    <source>
        <dbReference type="Proteomes" id="UP000479526"/>
    </source>
</evidence>
<dbReference type="InterPro" id="IPR027417">
    <property type="entry name" value="P-loop_NTPase"/>
</dbReference>
<evidence type="ECO:0000256" key="2">
    <source>
        <dbReference type="ARBA" id="ARBA00011322"/>
    </source>
</evidence>
<dbReference type="GO" id="GO:0016887">
    <property type="term" value="F:ATP hydrolysis activity"/>
    <property type="evidence" value="ECO:0007669"/>
    <property type="project" value="InterPro"/>
</dbReference>
<reference evidence="7 8" key="1">
    <citation type="submission" date="2020-01" db="EMBL/GenBank/DDBJ databases">
        <title>Herbidospora sp. NEAU-GS84 nov., a novel actinomycete isolated from soil.</title>
        <authorList>
            <person name="Han L."/>
        </authorList>
    </citation>
    <scope>NUCLEOTIDE SEQUENCE [LARGE SCALE GENOMIC DNA]</scope>
    <source>
        <strain evidence="7 8">NEAU-GS84</strain>
    </source>
</reference>
<dbReference type="Proteomes" id="UP000479526">
    <property type="component" value="Unassembled WGS sequence"/>
</dbReference>
<keyword evidence="4" id="KW-0175">Coiled coil</keyword>
<dbReference type="EMBL" id="WXEW01000002">
    <property type="protein sequence ID" value="NAS21792.1"/>
    <property type="molecule type" value="Genomic_DNA"/>
</dbReference>
<feature type="coiled-coil region" evidence="4">
    <location>
        <begin position="471"/>
        <end position="508"/>
    </location>
</feature>
<comment type="subunit">
    <text evidence="2">Heterodimer of SbcC and SbcD.</text>
</comment>
<comment type="caution">
    <text evidence="7">The sequence shown here is derived from an EMBL/GenBank/DDBJ whole genome shotgun (WGS) entry which is preliminary data.</text>
</comment>